<evidence type="ECO:0000313" key="2">
    <source>
        <dbReference type="Proteomes" id="UP001187531"/>
    </source>
</evidence>
<keyword evidence="2" id="KW-1185">Reference proteome</keyword>
<name>A0AA88HSR0_ARTSF</name>
<dbReference type="AlphaFoldDB" id="A0AA88HSR0"/>
<accession>A0AA88HSR0</accession>
<sequence length="70" mass="7756">MIEKILETIHIKIIPNGKPDIVGWSRKEEGEKVGRNIATRYTIGECGVTTLKGVLAPDNFVNIGTIKCLY</sequence>
<reference evidence="1" key="1">
    <citation type="submission" date="2023-07" db="EMBL/GenBank/DDBJ databases">
        <title>Chromosome-level genome assembly of Artemia franciscana.</title>
        <authorList>
            <person name="Jo E."/>
        </authorList>
    </citation>
    <scope>NUCLEOTIDE SEQUENCE</scope>
    <source>
        <tissue evidence="1">Whole body</tissue>
    </source>
</reference>
<proteinExistence type="predicted"/>
<organism evidence="1 2">
    <name type="scientific">Artemia franciscana</name>
    <name type="common">Brine shrimp</name>
    <name type="synonym">Artemia sanfranciscana</name>
    <dbReference type="NCBI Taxonomy" id="6661"/>
    <lineage>
        <taxon>Eukaryota</taxon>
        <taxon>Metazoa</taxon>
        <taxon>Ecdysozoa</taxon>
        <taxon>Arthropoda</taxon>
        <taxon>Crustacea</taxon>
        <taxon>Branchiopoda</taxon>
        <taxon>Anostraca</taxon>
        <taxon>Artemiidae</taxon>
        <taxon>Artemia</taxon>
    </lineage>
</organism>
<gene>
    <name evidence="1" type="ORF">QYM36_008890</name>
</gene>
<comment type="caution">
    <text evidence="1">The sequence shown here is derived from an EMBL/GenBank/DDBJ whole genome shotgun (WGS) entry which is preliminary data.</text>
</comment>
<evidence type="ECO:0000313" key="1">
    <source>
        <dbReference type="EMBL" id="KAK2714483.1"/>
    </source>
</evidence>
<dbReference type="EMBL" id="JAVRJZ010000013">
    <property type="protein sequence ID" value="KAK2714483.1"/>
    <property type="molecule type" value="Genomic_DNA"/>
</dbReference>
<dbReference type="Proteomes" id="UP001187531">
    <property type="component" value="Unassembled WGS sequence"/>
</dbReference>
<protein>
    <submittedName>
        <fullName evidence="1">Uncharacterized protein</fullName>
    </submittedName>
</protein>